<reference evidence="3 4" key="1">
    <citation type="submission" date="2024-05" db="EMBL/GenBank/DDBJ databases">
        <title>A draft genome resource for the thread blight pathogen Marasmius tenuissimus strain MS-2.</title>
        <authorList>
            <person name="Yulfo-Soto G.E."/>
            <person name="Baruah I.K."/>
            <person name="Amoako-Attah I."/>
            <person name="Bukari Y."/>
            <person name="Meinhardt L.W."/>
            <person name="Bailey B.A."/>
            <person name="Cohen S.P."/>
        </authorList>
    </citation>
    <scope>NUCLEOTIDE SEQUENCE [LARGE SCALE GENOMIC DNA]</scope>
    <source>
        <strain evidence="3 4">MS-2</strain>
    </source>
</reference>
<dbReference type="EMBL" id="JBBXMP010000202">
    <property type="protein sequence ID" value="KAL0059857.1"/>
    <property type="molecule type" value="Genomic_DNA"/>
</dbReference>
<organism evidence="3 4">
    <name type="scientific">Marasmius tenuissimus</name>
    <dbReference type="NCBI Taxonomy" id="585030"/>
    <lineage>
        <taxon>Eukaryota</taxon>
        <taxon>Fungi</taxon>
        <taxon>Dikarya</taxon>
        <taxon>Basidiomycota</taxon>
        <taxon>Agaricomycotina</taxon>
        <taxon>Agaricomycetes</taxon>
        <taxon>Agaricomycetidae</taxon>
        <taxon>Agaricales</taxon>
        <taxon>Marasmiineae</taxon>
        <taxon>Marasmiaceae</taxon>
        <taxon>Marasmius</taxon>
    </lineage>
</organism>
<dbReference type="Proteomes" id="UP001437256">
    <property type="component" value="Unassembled WGS sequence"/>
</dbReference>
<accession>A0ABR2ZF29</accession>
<evidence type="ECO:0000259" key="2">
    <source>
        <dbReference type="Pfam" id="PF15926"/>
    </source>
</evidence>
<dbReference type="InterPro" id="IPR031824">
    <property type="entry name" value="RNF220_mid"/>
</dbReference>
<proteinExistence type="predicted"/>
<evidence type="ECO:0000313" key="3">
    <source>
        <dbReference type="EMBL" id="KAL0059857.1"/>
    </source>
</evidence>
<protein>
    <recommendedName>
        <fullName evidence="2">E3 ubiquitin-protein ligase RNF220 middle domain-containing protein</fullName>
    </recommendedName>
</protein>
<feature type="domain" description="E3 ubiquitin-protein ligase RNF220 middle" evidence="2">
    <location>
        <begin position="65"/>
        <end position="308"/>
    </location>
</feature>
<dbReference type="InterPro" id="IPR052443">
    <property type="entry name" value="E3_ubiq-ligase_RNF220-like"/>
</dbReference>
<sequence>MAKGKEKAGPTTRTRKRAREESIPFDDETNAVAGPSRSRSRSVATTDSPTPDAQPVPKKSRHRAETRECPICHEPIPLRLLGKHAELESSRVQDIMNTVGSTEPLTTTSGFDLGFYVPLEETLSSTSTRRSAARARQTIHTGVGGSTSTITKTIQAIKRNRKQRHVKLREMTRDEEEGSTGLIGDIIDAHVDACLAHEAGRLAEERERQSIIDQEVASGSGLGDDDMMVDVDGEAVGYIGDVRGTGFHTRDRNAQDVDDEVDVDGDDAVVYGDAQFTEGDILPLPEHNTRLPEEVEGVRDGVAEDQQPSDTTLRDLVAEGKILKKVSEVDDTHLKARMDEIMGLGEADKMDLAILAARRKGNSSALIAALQNKITQLVCSRITAFSILI</sequence>
<dbReference type="PANTHER" id="PTHR13459">
    <property type="entry name" value="E3 UBIQUITIN-PROTEIN LIGASE RNF220 ISOFORM X1"/>
    <property type="match status" value="1"/>
</dbReference>
<feature type="compositionally biased region" description="Polar residues" evidence="1">
    <location>
        <begin position="41"/>
        <end position="51"/>
    </location>
</feature>
<dbReference type="PANTHER" id="PTHR13459:SF1">
    <property type="entry name" value="E3 UBIQUITIN-PROTEIN LIGASE RNF220 ISOFORM X1"/>
    <property type="match status" value="1"/>
</dbReference>
<evidence type="ECO:0000256" key="1">
    <source>
        <dbReference type="SAM" id="MobiDB-lite"/>
    </source>
</evidence>
<feature type="region of interest" description="Disordered" evidence="1">
    <location>
        <begin position="1"/>
        <end position="67"/>
    </location>
</feature>
<evidence type="ECO:0000313" key="4">
    <source>
        <dbReference type="Proteomes" id="UP001437256"/>
    </source>
</evidence>
<keyword evidence="4" id="KW-1185">Reference proteome</keyword>
<gene>
    <name evidence="3" type="ORF">AAF712_013339</name>
</gene>
<dbReference type="Pfam" id="PF15926">
    <property type="entry name" value="RNF220"/>
    <property type="match status" value="1"/>
</dbReference>
<name>A0ABR2ZF29_9AGAR</name>
<comment type="caution">
    <text evidence="3">The sequence shown here is derived from an EMBL/GenBank/DDBJ whole genome shotgun (WGS) entry which is preliminary data.</text>
</comment>